<keyword evidence="4" id="KW-1185">Reference proteome</keyword>
<dbReference type="AlphaFoldDB" id="A0A2K2CFJ8"/>
<evidence type="ECO:0000256" key="1">
    <source>
        <dbReference type="SAM" id="MobiDB-lite"/>
    </source>
</evidence>
<gene>
    <name evidence="2" type="ORF">BRADI_5g05152v3</name>
</gene>
<proteinExistence type="predicted"/>
<organism evidence="2">
    <name type="scientific">Brachypodium distachyon</name>
    <name type="common">Purple false brome</name>
    <name type="synonym">Trachynia distachya</name>
    <dbReference type="NCBI Taxonomy" id="15368"/>
    <lineage>
        <taxon>Eukaryota</taxon>
        <taxon>Viridiplantae</taxon>
        <taxon>Streptophyta</taxon>
        <taxon>Embryophyta</taxon>
        <taxon>Tracheophyta</taxon>
        <taxon>Spermatophyta</taxon>
        <taxon>Magnoliopsida</taxon>
        <taxon>Liliopsida</taxon>
        <taxon>Poales</taxon>
        <taxon>Poaceae</taxon>
        <taxon>BOP clade</taxon>
        <taxon>Pooideae</taxon>
        <taxon>Stipodae</taxon>
        <taxon>Brachypodieae</taxon>
        <taxon>Brachypodium</taxon>
    </lineage>
</organism>
<name>A0A2K2CFJ8_BRADI</name>
<feature type="region of interest" description="Disordered" evidence="1">
    <location>
        <begin position="1"/>
        <end position="62"/>
    </location>
</feature>
<dbReference type="EnsemblPlants" id="PNT60799">
    <property type="protein sequence ID" value="PNT60799"/>
    <property type="gene ID" value="BRADI_5g05152v3"/>
</dbReference>
<dbReference type="EMBL" id="CM000884">
    <property type="protein sequence ID" value="PNT60799.1"/>
    <property type="molecule type" value="Genomic_DNA"/>
</dbReference>
<protein>
    <submittedName>
        <fullName evidence="2 3">Uncharacterized protein</fullName>
    </submittedName>
</protein>
<sequence length="114" mass="12481">MERRAGWSGGERRRADGSSGGAGGASSGASGSLERPRRSSGSQSSGSKLRPKREWTKEEEDGERVMVRLAKRLGLRHAGPTCGPQRLETCLFASNRGVRLIRWFLQSKHKLVSM</sequence>
<evidence type="ECO:0000313" key="4">
    <source>
        <dbReference type="Proteomes" id="UP000008810"/>
    </source>
</evidence>
<evidence type="ECO:0000313" key="2">
    <source>
        <dbReference type="EMBL" id="PNT60799.1"/>
    </source>
</evidence>
<feature type="compositionally biased region" description="Basic and acidic residues" evidence="1">
    <location>
        <begin position="1"/>
        <end position="16"/>
    </location>
</feature>
<dbReference type="InParanoid" id="A0A2K2CFJ8"/>
<reference evidence="2" key="2">
    <citation type="submission" date="2017-06" db="EMBL/GenBank/DDBJ databases">
        <title>WGS assembly of Brachypodium distachyon.</title>
        <authorList>
            <consortium name="The International Brachypodium Initiative"/>
            <person name="Lucas S."/>
            <person name="Harmon-Smith M."/>
            <person name="Lail K."/>
            <person name="Tice H."/>
            <person name="Grimwood J."/>
            <person name="Bruce D."/>
            <person name="Barry K."/>
            <person name="Shu S."/>
            <person name="Lindquist E."/>
            <person name="Wang M."/>
            <person name="Pitluck S."/>
            <person name="Vogel J.P."/>
            <person name="Garvin D.F."/>
            <person name="Mockler T.C."/>
            <person name="Schmutz J."/>
            <person name="Rokhsar D."/>
            <person name="Bevan M.W."/>
        </authorList>
    </citation>
    <scope>NUCLEOTIDE SEQUENCE</scope>
    <source>
        <strain evidence="2">Bd21</strain>
    </source>
</reference>
<reference evidence="2 3" key="1">
    <citation type="journal article" date="2010" name="Nature">
        <title>Genome sequencing and analysis of the model grass Brachypodium distachyon.</title>
        <authorList>
            <consortium name="International Brachypodium Initiative"/>
        </authorList>
    </citation>
    <scope>NUCLEOTIDE SEQUENCE [LARGE SCALE GENOMIC DNA]</scope>
    <source>
        <strain evidence="2 3">Bd21</strain>
    </source>
</reference>
<dbReference type="Gramene" id="PNT60799">
    <property type="protein sequence ID" value="PNT60799"/>
    <property type="gene ID" value="BRADI_5g05152v3"/>
</dbReference>
<dbReference type="Proteomes" id="UP000008810">
    <property type="component" value="Chromosome 5"/>
</dbReference>
<accession>A0A2K2CFJ8</accession>
<evidence type="ECO:0000313" key="3">
    <source>
        <dbReference type="EnsemblPlants" id="PNT60799"/>
    </source>
</evidence>
<reference evidence="3" key="3">
    <citation type="submission" date="2018-08" db="UniProtKB">
        <authorList>
            <consortium name="EnsemblPlants"/>
        </authorList>
    </citation>
    <scope>IDENTIFICATION</scope>
    <source>
        <strain evidence="3">cv. Bd21</strain>
    </source>
</reference>